<reference evidence="1 2" key="1">
    <citation type="submission" date="2019-12" db="EMBL/GenBank/DDBJ databases">
        <title>Complete Genome Sequence of a Quorum-Sensing Bacterium,Rhodobacteraceae bacterium C31, Isolated from a marine microalgae symbiotic bacteria.</title>
        <authorList>
            <person name="Zhang Y."/>
        </authorList>
    </citation>
    <scope>NUCLEOTIDE SEQUENCE [LARGE SCALE GENOMIC DNA]</scope>
    <source>
        <strain evidence="1 2">C31</strain>
    </source>
</reference>
<protein>
    <submittedName>
        <fullName evidence="1">DUF1045 domain-containing protein</fullName>
    </submittedName>
</protein>
<evidence type="ECO:0000313" key="2">
    <source>
        <dbReference type="Proteomes" id="UP000596387"/>
    </source>
</evidence>
<organism evidence="1 2">
    <name type="scientific">Ponticoccus alexandrii</name>
    <dbReference type="NCBI Taxonomy" id="1943633"/>
    <lineage>
        <taxon>Bacteria</taxon>
        <taxon>Pseudomonadati</taxon>
        <taxon>Pseudomonadota</taxon>
        <taxon>Alphaproteobacteria</taxon>
        <taxon>Rhodobacterales</taxon>
        <taxon>Roseobacteraceae</taxon>
        <taxon>Ponticoccus</taxon>
    </lineage>
</organism>
<keyword evidence="2" id="KW-1185">Reference proteome</keyword>
<dbReference type="RefSeq" id="WP_023850162.1">
    <property type="nucleotide sequence ID" value="NZ_CP047166.1"/>
</dbReference>
<dbReference type="PIRSF" id="PIRSF033328">
    <property type="entry name" value="Phest_Mll4975"/>
    <property type="match status" value="1"/>
</dbReference>
<name>A0ABX7F8P0_9RHOB</name>
<sequence length="226" mass="24866">MSYARFAIYYLPPEGALSSFGARWLGWDVLTGRVAPHWPEPGLETVTQTPRKYGFHATLKPPFRLVDGQTPEALDKAVAAMAAGCAPARAEALEVARIGSFLALVPRGDTAQIARVAATCVEALDAFRAPATEAELARRRAARLTPEQEALLSRWGYPYVMQAFRFHMTLTGRLDPQDRAAWQDSVARHLPPLPQPFVLDQVALVGERADGRFELIHRYPLTGCSA</sequence>
<dbReference type="EMBL" id="CP047166">
    <property type="protein sequence ID" value="QRF66068.1"/>
    <property type="molecule type" value="Genomic_DNA"/>
</dbReference>
<dbReference type="Pfam" id="PF06299">
    <property type="entry name" value="DUF1045"/>
    <property type="match status" value="1"/>
</dbReference>
<accession>A0ABX7F8P0</accession>
<gene>
    <name evidence="1" type="ORF">GQA70_06920</name>
</gene>
<dbReference type="InterPro" id="IPR009389">
    <property type="entry name" value="DUF1045"/>
</dbReference>
<dbReference type="Proteomes" id="UP000596387">
    <property type="component" value="Chromosome"/>
</dbReference>
<dbReference type="NCBIfam" id="TIGR03223">
    <property type="entry name" value="Phn_opern_protn"/>
    <property type="match status" value="1"/>
</dbReference>
<proteinExistence type="predicted"/>
<evidence type="ECO:0000313" key="1">
    <source>
        <dbReference type="EMBL" id="QRF66068.1"/>
    </source>
</evidence>
<dbReference type="Gene3D" id="3.90.1140.10">
    <property type="entry name" value="Cyclic phosphodiesterase"/>
    <property type="match status" value="1"/>
</dbReference>